<feature type="compositionally biased region" description="Pro residues" evidence="1">
    <location>
        <begin position="41"/>
        <end position="66"/>
    </location>
</feature>
<comment type="caution">
    <text evidence="3">The sequence shown here is derived from an EMBL/GenBank/DDBJ whole genome shotgun (WGS) entry which is preliminary data.</text>
</comment>
<feature type="chain" id="PRO_5045390335" evidence="2">
    <location>
        <begin position="20"/>
        <end position="430"/>
    </location>
</feature>
<dbReference type="PANTHER" id="PTHR34853">
    <property type="match status" value="1"/>
</dbReference>
<keyword evidence="4" id="KW-1185">Reference proteome</keyword>
<dbReference type="Pfam" id="PF03583">
    <property type="entry name" value="LIP"/>
    <property type="match status" value="1"/>
</dbReference>
<sequence>MHSSVRRVLHAVVASCAGAAVTAAALQGTAAAAPQDAPAPTQTPAPAPAQPPGQDPFYQPPSPLPAGQPGDVIRSRPSLFTVDPAGHSPYAGVKSWQVLYRSQSATGAPAAVSGTVLVPDKPWTGAGKRPLVSYAVGTRGLGDACAPSYTLTQGLDYEELFVIDALNQGWAVALTDMEGLGTPGQHTYEVGRSQGMAVLNMARAAERLPDAGLAGAPVAIKGYSQGGTSAGWAAELAKSYAPDLDLKGVAAGGIPADLRAVAASLDGSPFVALMFMAAVGYDAAYPELKLDGYLNDNGRALLAKAKDMCLVSFDGPATVLETAFKKISDYTTTDPLNTPQWQARLDENKLGSTAPSVPVFQGQALLDEIIPAKQAETLDHDWCAKGANVTYKSYWIAEHATGMLQSEGDMMSFLADRFAGKPVQGNCPAK</sequence>
<protein>
    <submittedName>
        <fullName evidence="3">Lipase family protein</fullName>
    </submittedName>
</protein>
<dbReference type="RefSeq" id="WP_344261969.1">
    <property type="nucleotide sequence ID" value="NZ_BAAAMR010000005.1"/>
</dbReference>
<evidence type="ECO:0000313" key="4">
    <source>
        <dbReference type="Proteomes" id="UP001501020"/>
    </source>
</evidence>
<organism evidence="3 4">
    <name type="scientific">Actinomadura napierensis</name>
    <dbReference type="NCBI Taxonomy" id="267854"/>
    <lineage>
        <taxon>Bacteria</taxon>
        <taxon>Bacillati</taxon>
        <taxon>Actinomycetota</taxon>
        <taxon>Actinomycetes</taxon>
        <taxon>Streptosporangiales</taxon>
        <taxon>Thermomonosporaceae</taxon>
        <taxon>Actinomadura</taxon>
    </lineage>
</organism>
<reference evidence="3 4" key="1">
    <citation type="journal article" date="2019" name="Int. J. Syst. Evol. Microbiol.">
        <title>The Global Catalogue of Microorganisms (GCM) 10K type strain sequencing project: providing services to taxonomists for standard genome sequencing and annotation.</title>
        <authorList>
            <consortium name="The Broad Institute Genomics Platform"/>
            <consortium name="The Broad Institute Genome Sequencing Center for Infectious Disease"/>
            <person name="Wu L."/>
            <person name="Ma J."/>
        </authorList>
    </citation>
    <scope>NUCLEOTIDE SEQUENCE [LARGE SCALE GENOMIC DNA]</scope>
    <source>
        <strain evidence="3 4">JCM 13850</strain>
    </source>
</reference>
<accession>A0ABN2Y8G5</accession>
<dbReference type="PANTHER" id="PTHR34853:SF1">
    <property type="entry name" value="LIPASE 5"/>
    <property type="match status" value="1"/>
</dbReference>
<dbReference type="EMBL" id="BAAAMR010000005">
    <property type="protein sequence ID" value="GAA2123525.1"/>
    <property type="molecule type" value="Genomic_DNA"/>
</dbReference>
<name>A0ABN2Y8G5_9ACTN</name>
<keyword evidence="2" id="KW-0732">Signal</keyword>
<evidence type="ECO:0000313" key="3">
    <source>
        <dbReference type="EMBL" id="GAA2123525.1"/>
    </source>
</evidence>
<feature type="signal peptide" evidence="2">
    <location>
        <begin position="1"/>
        <end position="19"/>
    </location>
</feature>
<gene>
    <name evidence="3" type="ORF">GCM10009727_10200</name>
</gene>
<dbReference type="Gene3D" id="1.10.260.130">
    <property type="match status" value="1"/>
</dbReference>
<dbReference type="Gene3D" id="3.40.50.1820">
    <property type="entry name" value="alpha/beta hydrolase"/>
    <property type="match status" value="1"/>
</dbReference>
<evidence type="ECO:0000256" key="2">
    <source>
        <dbReference type="SAM" id="SignalP"/>
    </source>
</evidence>
<evidence type="ECO:0000256" key="1">
    <source>
        <dbReference type="SAM" id="MobiDB-lite"/>
    </source>
</evidence>
<dbReference type="SUPFAM" id="SSF53474">
    <property type="entry name" value="alpha/beta-Hydrolases"/>
    <property type="match status" value="1"/>
</dbReference>
<dbReference type="PIRSF" id="PIRSF029171">
    <property type="entry name" value="Esterase_LipA"/>
    <property type="match status" value="1"/>
</dbReference>
<dbReference type="InterPro" id="IPR029058">
    <property type="entry name" value="AB_hydrolase_fold"/>
</dbReference>
<feature type="region of interest" description="Disordered" evidence="1">
    <location>
        <begin position="32"/>
        <end position="79"/>
    </location>
</feature>
<dbReference type="Proteomes" id="UP001501020">
    <property type="component" value="Unassembled WGS sequence"/>
</dbReference>
<proteinExistence type="predicted"/>
<dbReference type="InterPro" id="IPR005152">
    <property type="entry name" value="Lipase_secreted"/>
</dbReference>